<dbReference type="EMBL" id="LN679116">
    <property type="protein sequence ID" value="CEL54556.1"/>
    <property type="molecule type" value="Genomic_DNA"/>
</dbReference>
<dbReference type="GO" id="GO:0061640">
    <property type="term" value="P:cytoskeleton-dependent cytokinesis"/>
    <property type="evidence" value="ECO:0007669"/>
    <property type="project" value="InterPro"/>
</dbReference>
<dbReference type="STRING" id="1108050.A0A0B7F943"/>
<proteinExistence type="predicted"/>
<organism evidence="2 3">
    <name type="scientific">Thanatephorus cucumeris (strain AG1-IB / isolate 7/3/14)</name>
    <name type="common">Lettuce bottom rot fungus</name>
    <name type="synonym">Rhizoctonia solani</name>
    <dbReference type="NCBI Taxonomy" id="1108050"/>
    <lineage>
        <taxon>Eukaryota</taxon>
        <taxon>Fungi</taxon>
        <taxon>Dikarya</taxon>
        <taxon>Basidiomycota</taxon>
        <taxon>Agaricomycotina</taxon>
        <taxon>Agaricomycetes</taxon>
        <taxon>Cantharellales</taxon>
        <taxon>Ceratobasidiaceae</taxon>
        <taxon>Rhizoctonia</taxon>
        <taxon>Rhizoctonia solani AG-1</taxon>
    </lineage>
</organism>
<dbReference type="Proteomes" id="UP000059188">
    <property type="component" value="Unassembled WGS sequence"/>
</dbReference>
<reference evidence="2 3" key="1">
    <citation type="submission" date="2014-11" db="EMBL/GenBank/DDBJ databases">
        <authorList>
            <person name="Wibberg Daniel"/>
        </authorList>
    </citation>
    <scope>NUCLEOTIDE SEQUENCE [LARGE SCALE GENOMIC DNA]</scope>
    <source>
        <strain evidence="2">Rhizoctonia solani AG1-IB 7/3/14</strain>
    </source>
</reference>
<accession>A0A0B7F943</accession>
<dbReference type="PANTHER" id="PTHR28360">
    <property type="entry name" value="DYNACTIN SUBUNIT 3"/>
    <property type="match status" value="1"/>
</dbReference>
<evidence type="ECO:0000313" key="2">
    <source>
        <dbReference type="EMBL" id="CEL54556.1"/>
    </source>
</evidence>
<protein>
    <submittedName>
        <fullName evidence="2">Uncharacterized protein</fullName>
    </submittedName>
</protein>
<dbReference type="InterPro" id="IPR009991">
    <property type="entry name" value="DCTN3"/>
</dbReference>
<evidence type="ECO:0000256" key="1">
    <source>
        <dbReference type="SAM" id="MobiDB-lite"/>
    </source>
</evidence>
<feature type="region of interest" description="Disordered" evidence="1">
    <location>
        <begin position="1"/>
        <end position="82"/>
    </location>
</feature>
<dbReference type="AlphaFoldDB" id="A0A0B7F943"/>
<feature type="compositionally biased region" description="Acidic residues" evidence="1">
    <location>
        <begin position="56"/>
        <end position="68"/>
    </location>
</feature>
<name>A0A0B7F943_THACB</name>
<sequence>MSPPPTGESPAQGEGSVNGHADEVSSQVTDSEHLTEEEQEAEQQYEQESAGHESLGEEVELPVEDAEDAPPTAQPELKDAPRLDAPRLDTLLAPNPVSVSPELMLELRVRWLEALVLGIDKDGNAAVPREQDITGGTLVRKLNQAQRSLDDVVKTNDGLRKFMGVYNQNAHLLTPAFAHGLTPSDTTSASDLEALLLESEADIRAADRDLREIGDLESRGVLNAGKLPSHEPLQPRVDALVQAHLEDLAKFDSLEERIGGLISDYSSHVNGLSELFVAWDIALGQAEAAVTKIEKARKRAKETSFD</sequence>
<dbReference type="PANTHER" id="PTHR28360:SF1">
    <property type="entry name" value="DYNACTIN SUBUNIT 3"/>
    <property type="match status" value="1"/>
</dbReference>
<keyword evidence="3" id="KW-1185">Reference proteome</keyword>
<dbReference type="Pfam" id="PF07426">
    <property type="entry name" value="Dynactin_p22"/>
    <property type="match status" value="1"/>
</dbReference>
<evidence type="ECO:0000313" key="3">
    <source>
        <dbReference type="Proteomes" id="UP000059188"/>
    </source>
</evidence>
<gene>
    <name evidence="2" type="ORF">RSOLAG1IB_07160</name>
</gene>
<dbReference type="OrthoDB" id="16729at2759"/>
<dbReference type="GO" id="GO:0005869">
    <property type="term" value="C:dynactin complex"/>
    <property type="evidence" value="ECO:0007669"/>
    <property type="project" value="InterPro"/>
</dbReference>